<evidence type="ECO:0000313" key="1">
    <source>
        <dbReference type="EMBL" id="CDH54436.1"/>
    </source>
</evidence>
<organism evidence="1 2">
    <name type="scientific">Lichtheimia corymbifera JMRC:FSU:9682</name>
    <dbReference type="NCBI Taxonomy" id="1263082"/>
    <lineage>
        <taxon>Eukaryota</taxon>
        <taxon>Fungi</taxon>
        <taxon>Fungi incertae sedis</taxon>
        <taxon>Mucoromycota</taxon>
        <taxon>Mucoromycotina</taxon>
        <taxon>Mucoromycetes</taxon>
        <taxon>Mucorales</taxon>
        <taxon>Lichtheimiaceae</taxon>
        <taxon>Lichtheimia</taxon>
    </lineage>
</organism>
<dbReference type="OrthoDB" id="10565670at2759"/>
<gene>
    <name evidence="1" type="ORF">LCOR_05682.1</name>
</gene>
<protein>
    <submittedName>
        <fullName evidence="1">Uncharacterized protein</fullName>
    </submittedName>
</protein>
<name>A0A068RZK9_9FUNG</name>
<sequence length="178" mass="19730">MKKVKTAATGVNVQFKKGKFLTIKGPKDKVNHLIDFMQQLQIGHSAQVVDEGVIHFSVAKTRGDWEIEEVDDTSTPPAIRQRFTCNKRAFLNTDGRYQVLGVAPADNRSPAHTLIVMEATPRVPILNRKDTKAVKAKQANNKNIEALVNGLANNHDFLGPLTIDKVVVSRKIHSEPSK</sequence>
<dbReference type="EMBL" id="CBTN010000023">
    <property type="protein sequence ID" value="CDH54436.1"/>
    <property type="molecule type" value="Genomic_DNA"/>
</dbReference>
<reference evidence="1" key="1">
    <citation type="submission" date="2013-08" db="EMBL/GenBank/DDBJ databases">
        <title>Gene expansion shapes genome architecture in the human pathogen Lichtheimia corymbifera: an evolutionary genomics analysis in the ancient terrestrial Mucorales (Mucoromycotina).</title>
        <authorList>
            <person name="Schwartze V.U."/>
            <person name="Winter S."/>
            <person name="Shelest E."/>
            <person name="Marcet-Houben M."/>
            <person name="Horn F."/>
            <person name="Wehner S."/>
            <person name="Hoffmann K."/>
            <person name="Riege K."/>
            <person name="Sammeth M."/>
            <person name="Nowrousian M."/>
            <person name="Valiante V."/>
            <person name="Linde J."/>
            <person name="Jacobsen I.D."/>
            <person name="Marz M."/>
            <person name="Brakhage A.A."/>
            <person name="Gabaldon T."/>
            <person name="Bocker S."/>
            <person name="Voigt K."/>
        </authorList>
    </citation>
    <scope>NUCLEOTIDE SEQUENCE [LARGE SCALE GENOMIC DNA]</scope>
    <source>
        <strain evidence="1">FSU 9682</strain>
    </source>
</reference>
<comment type="caution">
    <text evidence="1">The sequence shown here is derived from an EMBL/GenBank/DDBJ whole genome shotgun (WGS) entry which is preliminary data.</text>
</comment>
<keyword evidence="2" id="KW-1185">Reference proteome</keyword>
<proteinExistence type="predicted"/>
<accession>A0A068RZK9</accession>
<dbReference type="AlphaFoldDB" id="A0A068RZK9"/>
<evidence type="ECO:0000313" key="2">
    <source>
        <dbReference type="Proteomes" id="UP000027586"/>
    </source>
</evidence>
<dbReference type="Proteomes" id="UP000027586">
    <property type="component" value="Unassembled WGS sequence"/>
</dbReference>
<dbReference type="VEuPathDB" id="FungiDB:LCOR_05682.1"/>